<keyword evidence="2" id="KW-0255">Endonuclease</keyword>
<dbReference type="InterPro" id="IPR012654">
    <property type="entry name" value="CHP02391"/>
</dbReference>
<keyword evidence="3" id="KW-1185">Reference proteome</keyword>
<dbReference type="EMBL" id="CP026652">
    <property type="protein sequence ID" value="AVH60882.1"/>
    <property type="molecule type" value="Genomic_DNA"/>
</dbReference>
<organism evidence="2 3">
    <name type="scientific">Streptomyces dengpaensis</name>
    <dbReference type="NCBI Taxonomy" id="2049881"/>
    <lineage>
        <taxon>Bacteria</taxon>
        <taxon>Bacillati</taxon>
        <taxon>Actinomycetota</taxon>
        <taxon>Actinomycetes</taxon>
        <taxon>Kitasatosporales</taxon>
        <taxon>Streptomycetaceae</taxon>
        <taxon>Streptomyces</taxon>
    </lineage>
</organism>
<keyword evidence="2" id="KW-0378">Hydrolase</keyword>
<proteinExistence type="predicted"/>
<dbReference type="Proteomes" id="UP000238413">
    <property type="component" value="Chromosome"/>
</dbReference>
<evidence type="ECO:0000259" key="1">
    <source>
        <dbReference type="Pfam" id="PF09509"/>
    </source>
</evidence>
<keyword evidence="2" id="KW-0540">Nuclease</keyword>
<accession>A0ABN5ICI1</accession>
<protein>
    <submittedName>
        <fullName evidence="2">Restriction endonuclease</fullName>
    </submittedName>
</protein>
<evidence type="ECO:0000313" key="2">
    <source>
        <dbReference type="EMBL" id="AVH60882.1"/>
    </source>
</evidence>
<dbReference type="Pfam" id="PF09509">
    <property type="entry name" value="Hypoth_Ymh"/>
    <property type="match status" value="1"/>
</dbReference>
<gene>
    <name evidence="2" type="ORF">C4B68_39925</name>
</gene>
<name>A0ABN5ICI1_9ACTN</name>
<feature type="domain" description="Conserved hypothetical protein CHP02391" evidence="1">
    <location>
        <begin position="122"/>
        <end position="246"/>
    </location>
</feature>
<sequence>MSVAWGSIWFMTQMNKDWAIAKLKAFLVTARVTYVPDAPNTVGFWGYKFDQPKAEVQAAAQIVEQILDRVLPVWRTAEWEEAARQPMWRHREAAHRAIALLEAEQELQENLGSGAPQLDASTLHPWVWGSVQGLWGSGHFREAVGAAARAVNAQAQAKLERRDASEAKLLSDAFSTNAPVAGHPRLRLSANDGGDTFRNRHDGAGNYARGVYAAIRNPIAHEEDEELQENEALEQLAAFSILARWIDTATVEKAG</sequence>
<reference evidence="2 3" key="1">
    <citation type="submission" date="2018-02" db="EMBL/GenBank/DDBJ databases">
        <title>Complete genome sequence of Streptomyces dengpaensis, the producer of angucyclines.</title>
        <authorList>
            <person name="Yumei L."/>
        </authorList>
    </citation>
    <scope>NUCLEOTIDE SEQUENCE [LARGE SCALE GENOMIC DNA]</scope>
    <source>
        <strain evidence="2 3">XZHG99</strain>
    </source>
</reference>
<evidence type="ECO:0000313" key="3">
    <source>
        <dbReference type="Proteomes" id="UP000238413"/>
    </source>
</evidence>
<dbReference type="GO" id="GO:0004519">
    <property type="term" value="F:endonuclease activity"/>
    <property type="evidence" value="ECO:0007669"/>
    <property type="project" value="UniProtKB-KW"/>
</dbReference>